<dbReference type="OrthoDB" id="229335at2"/>
<evidence type="ECO:0000256" key="6">
    <source>
        <dbReference type="SAM" id="Phobius"/>
    </source>
</evidence>
<dbReference type="GO" id="GO:0005886">
    <property type="term" value="C:plasma membrane"/>
    <property type="evidence" value="ECO:0007669"/>
    <property type="project" value="UniProtKB-SubCell"/>
</dbReference>
<name>Q1Q206_KUEST</name>
<dbReference type="AlphaFoldDB" id="Q1Q206"/>
<keyword evidence="6" id="KW-0812">Transmembrane</keyword>
<dbReference type="EMBL" id="LT934425">
    <property type="protein sequence ID" value="SOH03354.1"/>
    <property type="molecule type" value="Genomic_DNA"/>
</dbReference>
<dbReference type="Proteomes" id="UP000221734">
    <property type="component" value="Chromosome Kuenenia_stuttgartiensis_MBR1"/>
</dbReference>
<reference evidence="10" key="3">
    <citation type="submission" date="2017-10" db="EMBL/GenBank/DDBJ databases">
        <authorList>
            <person name="Frank J."/>
        </authorList>
    </citation>
    <scope>NUCLEOTIDE SEQUENCE [LARGE SCALE GENOMIC DNA]</scope>
</reference>
<evidence type="ECO:0000256" key="1">
    <source>
        <dbReference type="ARBA" id="ARBA00004236"/>
    </source>
</evidence>
<dbReference type="PANTHER" id="PTHR47529">
    <property type="entry name" value="PEPTIDYL-PROLYL CIS-TRANS ISOMERASE D"/>
    <property type="match status" value="1"/>
</dbReference>
<dbReference type="Proteomes" id="UP000501926">
    <property type="component" value="Chromosome"/>
</dbReference>
<dbReference type="InterPro" id="IPR052029">
    <property type="entry name" value="PpiD_chaperone"/>
</dbReference>
<evidence type="ECO:0000313" key="10">
    <source>
        <dbReference type="Proteomes" id="UP000221734"/>
    </source>
</evidence>
<reference evidence="8 11" key="5">
    <citation type="submission" date="2020-02" db="EMBL/GenBank/DDBJ databases">
        <title>Newly sequenced genome of strain CSTR1 showed variability in Candidatus Kuenenia stuttgartiensis genomes.</title>
        <authorList>
            <person name="Ding C."/>
            <person name="Adrian L."/>
        </authorList>
    </citation>
    <scope>NUCLEOTIDE SEQUENCE [LARGE SCALE GENOMIC DNA]</scope>
    <source>
        <strain evidence="8 11">CSTR1</strain>
    </source>
</reference>
<dbReference type="EMBL" id="CT573071">
    <property type="protein sequence ID" value="CAJ74042.1"/>
    <property type="molecule type" value="Genomic_DNA"/>
</dbReference>
<accession>Q1Q206</accession>
<sequence>MVSTSWLQKNKKIVYIIMIFAVSVWGISFSAMELIPKKPIAKVLGRKITQDEFTEMAIRWQRLFFPQTQESIIPIVWKQFLMVEKANQMGLMITSPEVEDGLRRIAFQVFGQTPELEKRRLMQFLCNTFKLTPDQIQRTIREALLVEKLESLLRSSTKVTSEELWYRFSLENEQVKLKIMALKASDFADTVQVNEEELIAFYNKYKNKEYDAHSGTPGYMLPEMVKIECLIAKFDDMQALVDVTKEDIKKYYEDNKETQYKIDPAEITTEESSVPEDKTETMSEGDTKEKDLSHVYKSYDAVKDEIRKILAGQMAREKASEVIHKVDEEIYATIDKEDRPNFSDLAVKYKLTRTIPAGKESKREFLAESDLWEIFPGSDKISKVAFDREKFEPSMPLEFVEGFVIFQVIDKKYPAPAPFEEIKNKVLRDITIEKGLQKSIEIAEKYTSGSNSATAFEDIVKLIAGEYSQKDFLVCETDYIKRPMKLFDRDSRYIEALDADRPNLTNKAFELKPGEVAFAVETLDEKACYIISVIERKPADTALFEKTRENVMKRFLYEKQEAFLTAWKADMNKQMEIYTKFQ</sequence>
<evidence type="ECO:0000313" key="9">
    <source>
        <dbReference type="EMBL" id="SOH03354.1"/>
    </source>
</evidence>
<reference evidence="7" key="2">
    <citation type="submission" date="2006-01" db="EMBL/GenBank/DDBJ databases">
        <authorList>
            <person name="Genoscope"/>
        </authorList>
    </citation>
    <scope>NUCLEOTIDE SEQUENCE</scope>
</reference>
<evidence type="ECO:0000256" key="3">
    <source>
        <dbReference type="ARBA" id="ARBA00023136"/>
    </source>
</evidence>
<keyword evidence="10" id="KW-1185">Reference proteome</keyword>
<feature type="region of interest" description="Disordered" evidence="5">
    <location>
        <begin position="267"/>
        <end position="287"/>
    </location>
</feature>
<evidence type="ECO:0000313" key="7">
    <source>
        <dbReference type="EMBL" id="CAJ74042.1"/>
    </source>
</evidence>
<reference evidence="7" key="1">
    <citation type="journal article" date="2006" name="Nature">
        <title>Deciphering the evolution and metabolism of an anammox bacterium from a community genome.</title>
        <authorList>
            <person name="Strous M."/>
            <person name="Pelletier E."/>
            <person name="Mangenot S."/>
            <person name="Rattei T."/>
            <person name="Lehner A."/>
            <person name="Taylor M.W."/>
            <person name="Horn M."/>
            <person name="Daims H."/>
            <person name="Bartol-Mavel D."/>
            <person name="Wincker P."/>
            <person name="Barbe V."/>
            <person name="Fonknechten N."/>
            <person name="Vallenet D."/>
            <person name="Segurens B."/>
            <person name="Schenowitz-Truong C."/>
            <person name="Medigue C."/>
            <person name="Collingro A."/>
            <person name="Snel B."/>
            <person name="Dutilh B.E."/>
            <person name="OpDenCamp H.J.M."/>
            <person name="vanDerDrift C."/>
            <person name="Cirpus I."/>
            <person name="vanDePas-Schoonen K.T."/>
            <person name="Harhangi H.R."/>
            <person name="vanNiftrik L."/>
            <person name="Schmid M."/>
            <person name="Keltjens J."/>
            <person name="vanDeVossenberg J."/>
            <person name="Kartal B."/>
            <person name="Meier H."/>
            <person name="Frishman D."/>
            <person name="Huynen M.A."/>
            <person name="Mewes H."/>
            <person name="Weissenbach J."/>
            <person name="Jetten M.S.M."/>
            <person name="Wagner M."/>
            <person name="LePaslier D."/>
        </authorList>
    </citation>
    <scope>NUCLEOTIDE SEQUENCE</scope>
</reference>
<dbReference type="RefSeq" id="WP_099324203.1">
    <property type="nucleotide sequence ID" value="NZ_CP049055.1"/>
</dbReference>
<evidence type="ECO:0000256" key="5">
    <source>
        <dbReference type="SAM" id="MobiDB-lite"/>
    </source>
</evidence>
<dbReference type="InterPro" id="IPR027304">
    <property type="entry name" value="Trigger_fact/SurA_dom_sf"/>
</dbReference>
<organism evidence="7">
    <name type="scientific">Kuenenia stuttgartiensis</name>
    <dbReference type="NCBI Taxonomy" id="174633"/>
    <lineage>
        <taxon>Bacteria</taxon>
        <taxon>Pseudomonadati</taxon>
        <taxon>Planctomycetota</taxon>
        <taxon>Candidatus Brocadiia</taxon>
        <taxon>Candidatus Brocadiales</taxon>
        <taxon>Candidatus Brocadiaceae</taxon>
        <taxon>Candidatus Kuenenia</taxon>
    </lineage>
</organism>
<keyword evidence="6" id="KW-1133">Transmembrane helix</keyword>
<dbReference type="GO" id="GO:0003755">
    <property type="term" value="F:peptidyl-prolyl cis-trans isomerase activity"/>
    <property type="evidence" value="ECO:0007669"/>
    <property type="project" value="UniProtKB-EC"/>
</dbReference>
<dbReference type="PANTHER" id="PTHR47529:SF1">
    <property type="entry name" value="PERIPLASMIC CHAPERONE PPID"/>
    <property type="match status" value="1"/>
</dbReference>
<evidence type="ECO:0000256" key="2">
    <source>
        <dbReference type="ARBA" id="ARBA00022475"/>
    </source>
</evidence>
<reference evidence="9" key="4">
    <citation type="submission" date="2017-10" db="EMBL/GenBank/DDBJ databases">
        <authorList>
            <person name="Banno H."/>
            <person name="Chua N.-H."/>
        </authorList>
    </citation>
    <scope>NUCLEOTIDE SEQUENCE [LARGE SCALE GENOMIC DNA]</scope>
    <source>
        <strain evidence="9">Kuenenia_mbr1_ru-nijmegen</strain>
    </source>
</reference>
<protein>
    <submittedName>
        <fullName evidence="8">Peptidyl-prolyl cis-trans isomerase ppiD</fullName>
        <ecNumber evidence="8">5.2.1.8</ecNumber>
    </submittedName>
    <submittedName>
        <fullName evidence="9">Periplasmic folding chaperone</fullName>
    </submittedName>
</protein>
<evidence type="ECO:0000313" key="11">
    <source>
        <dbReference type="Proteomes" id="UP000501926"/>
    </source>
</evidence>
<evidence type="ECO:0000313" key="8">
    <source>
        <dbReference type="EMBL" id="QII11073.1"/>
    </source>
</evidence>
<keyword evidence="2" id="KW-1003">Cell membrane</keyword>
<keyword evidence="4" id="KW-0143">Chaperone</keyword>
<keyword evidence="3 6" id="KW-0472">Membrane</keyword>
<dbReference type="KEGG" id="kst:KSMBR1_0843"/>
<comment type="subcellular location">
    <subcellularLocation>
        <location evidence="1">Cell membrane</location>
    </subcellularLocation>
</comment>
<dbReference type="EC" id="5.2.1.8" evidence="8"/>
<dbReference type="SUPFAM" id="SSF109998">
    <property type="entry name" value="Triger factor/SurA peptide-binding domain-like"/>
    <property type="match status" value="1"/>
</dbReference>
<dbReference type="EMBL" id="CP049055">
    <property type="protein sequence ID" value="QII11073.1"/>
    <property type="molecule type" value="Genomic_DNA"/>
</dbReference>
<evidence type="ECO:0000256" key="4">
    <source>
        <dbReference type="ARBA" id="ARBA00023186"/>
    </source>
</evidence>
<proteinExistence type="predicted"/>
<gene>
    <name evidence="7" type="primary">ppiD</name>
    <name evidence="8" type="ORF">KsCSTR_16940</name>
    <name evidence="9" type="ORF">KSMBR1_0843</name>
    <name evidence="7" type="ORF">kuste3282</name>
</gene>
<feature type="compositionally biased region" description="Basic and acidic residues" evidence="5">
    <location>
        <begin position="275"/>
        <end position="287"/>
    </location>
</feature>
<feature type="transmembrane region" description="Helical" evidence="6">
    <location>
        <begin position="12"/>
        <end position="32"/>
    </location>
</feature>
<keyword evidence="8" id="KW-0413">Isomerase</keyword>